<comment type="caution">
    <text evidence="2">The sequence shown here is derived from an EMBL/GenBank/DDBJ whole genome shotgun (WGS) entry which is preliminary data.</text>
</comment>
<proteinExistence type="predicted"/>
<evidence type="ECO:0000256" key="1">
    <source>
        <dbReference type="SAM" id="MobiDB-lite"/>
    </source>
</evidence>
<protein>
    <submittedName>
        <fullName evidence="2">Uncharacterized protein</fullName>
    </submittedName>
</protein>
<sequence>MSEHHYPLVEPNYRTDEARHDREEQDQEWHTDFHDWANRAQNEFSQAVSTYLKGSTRKALRYKPSKPRLSKPC</sequence>
<evidence type="ECO:0000313" key="3">
    <source>
        <dbReference type="Proteomes" id="UP000007978"/>
    </source>
</evidence>
<gene>
    <name evidence="2" type="ORF">FPSE_02147</name>
</gene>
<reference evidence="2 3" key="1">
    <citation type="journal article" date="2012" name="PLoS Pathog.">
        <title>Comparative pathogenomics reveals horizontally acquired novel virulence genes in fungi infecting cereal hosts.</title>
        <authorList>
            <person name="Gardiner D.M."/>
            <person name="McDonald M.C."/>
            <person name="Covarelli L."/>
            <person name="Solomon P.S."/>
            <person name="Rusu A.G."/>
            <person name="Marshall M."/>
            <person name="Kazan K."/>
            <person name="Chakraborty S."/>
            <person name="McDonald B.A."/>
            <person name="Manners J.M."/>
        </authorList>
    </citation>
    <scope>NUCLEOTIDE SEQUENCE [LARGE SCALE GENOMIC DNA]</scope>
    <source>
        <strain evidence="2 3">CS3096</strain>
    </source>
</reference>
<dbReference type="KEGG" id="fpu:FPSE_02147"/>
<dbReference type="GeneID" id="20360766"/>
<accession>K3VR76</accession>
<keyword evidence="3" id="KW-1185">Reference proteome</keyword>
<organism evidence="2 3">
    <name type="scientific">Fusarium pseudograminearum (strain CS3096)</name>
    <name type="common">Wheat and barley crown-rot fungus</name>
    <dbReference type="NCBI Taxonomy" id="1028729"/>
    <lineage>
        <taxon>Eukaryota</taxon>
        <taxon>Fungi</taxon>
        <taxon>Dikarya</taxon>
        <taxon>Ascomycota</taxon>
        <taxon>Pezizomycotina</taxon>
        <taxon>Sordariomycetes</taxon>
        <taxon>Hypocreomycetidae</taxon>
        <taxon>Hypocreales</taxon>
        <taxon>Nectriaceae</taxon>
        <taxon>Fusarium</taxon>
    </lineage>
</organism>
<dbReference type="Proteomes" id="UP000007978">
    <property type="component" value="Chromosome 2"/>
</dbReference>
<feature type="region of interest" description="Disordered" evidence="1">
    <location>
        <begin position="1"/>
        <end position="30"/>
    </location>
</feature>
<name>K3VR76_FUSPC</name>
<dbReference type="EMBL" id="AFNW01000056">
    <property type="protein sequence ID" value="EKJ77649.1"/>
    <property type="molecule type" value="Genomic_DNA"/>
</dbReference>
<dbReference type="HOGENOM" id="CLU_2704915_0_0_1"/>
<evidence type="ECO:0000313" key="2">
    <source>
        <dbReference type="EMBL" id="EKJ77649.1"/>
    </source>
</evidence>
<dbReference type="AlphaFoldDB" id="K3VR76"/>
<dbReference type="RefSeq" id="XP_009253541.1">
    <property type="nucleotide sequence ID" value="XM_009255266.1"/>
</dbReference>